<dbReference type="AlphaFoldDB" id="A0A358DZ54"/>
<dbReference type="Pfam" id="PF02518">
    <property type="entry name" value="HATPase_c"/>
    <property type="match status" value="1"/>
</dbReference>
<dbReference type="EC" id="2.7.13.3" evidence="3"/>
<keyword evidence="4 8" id="KW-0597">Phosphoprotein</keyword>
<evidence type="ECO:0000259" key="11">
    <source>
        <dbReference type="PROSITE" id="PS50110"/>
    </source>
</evidence>
<evidence type="ECO:0000313" key="13">
    <source>
        <dbReference type="EMBL" id="HBU51498.1"/>
    </source>
</evidence>
<evidence type="ECO:0000259" key="12">
    <source>
        <dbReference type="PROSITE" id="PS50885"/>
    </source>
</evidence>
<dbReference type="GO" id="GO:0000155">
    <property type="term" value="F:phosphorelay sensor kinase activity"/>
    <property type="evidence" value="ECO:0007669"/>
    <property type="project" value="InterPro"/>
</dbReference>
<dbReference type="RefSeq" id="WP_273016229.1">
    <property type="nucleotide sequence ID" value="NZ_CALBIY010000041.1"/>
</dbReference>
<dbReference type="InterPro" id="IPR036890">
    <property type="entry name" value="HATPase_C_sf"/>
</dbReference>
<dbReference type="InterPro" id="IPR003660">
    <property type="entry name" value="HAMP_dom"/>
</dbReference>
<dbReference type="Proteomes" id="UP000264779">
    <property type="component" value="Unassembled WGS sequence"/>
</dbReference>
<organism evidence="13 14">
    <name type="scientific">Alteromonas australica</name>
    <dbReference type="NCBI Taxonomy" id="589873"/>
    <lineage>
        <taxon>Bacteria</taxon>
        <taxon>Pseudomonadati</taxon>
        <taxon>Pseudomonadota</taxon>
        <taxon>Gammaproteobacteria</taxon>
        <taxon>Alteromonadales</taxon>
        <taxon>Alteromonadaceae</taxon>
        <taxon>Alteromonas/Salinimonas group</taxon>
        <taxon>Alteromonas</taxon>
    </lineage>
</organism>
<dbReference type="SMART" id="SM00387">
    <property type="entry name" value="HATPase_c"/>
    <property type="match status" value="1"/>
</dbReference>
<feature type="transmembrane region" description="Helical" evidence="9">
    <location>
        <begin position="13"/>
        <end position="34"/>
    </location>
</feature>
<dbReference type="CDD" id="cd17546">
    <property type="entry name" value="REC_hyHK_CKI1_RcsC-like"/>
    <property type="match status" value="1"/>
</dbReference>
<evidence type="ECO:0000256" key="6">
    <source>
        <dbReference type="ARBA" id="ARBA00022777"/>
    </source>
</evidence>
<dbReference type="InterPro" id="IPR036097">
    <property type="entry name" value="HisK_dim/P_sf"/>
</dbReference>
<accession>A0A358DZ54</accession>
<keyword evidence="7" id="KW-0902">Two-component regulatory system</keyword>
<dbReference type="FunFam" id="3.30.565.10:FF:000010">
    <property type="entry name" value="Sensor histidine kinase RcsC"/>
    <property type="match status" value="1"/>
</dbReference>
<evidence type="ECO:0000259" key="10">
    <source>
        <dbReference type="PROSITE" id="PS50109"/>
    </source>
</evidence>
<dbReference type="CDD" id="cd06225">
    <property type="entry name" value="HAMP"/>
    <property type="match status" value="1"/>
</dbReference>
<evidence type="ECO:0000256" key="3">
    <source>
        <dbReference type="ARBA" id="ARBA00012438"/>
    </source>
</evidence>
<dbReference type="Gene3D" id="1.10.287.130">
    <property type="match status" value="1"/>
</dbReference>
<dbReference type="GO" id="GO:0009927">
    <property type="term" value="F:histidine phosphotransfer kinase activity"/>
    <property type="evidence" value="ECO:0007669"/>
    <property type="project" value="TreeGrafter"/>
</dbReference>
<evidence type="ECO:0000256" key="9">
    <source>
        <dbReference type="SAM" id="Phobius"/>
    </source>
</evidence>
<feature type="modified residue" description="4-aspartylphosphate" evidence="8">
    <location>
        <position position="547"/>
    </location>
</feature>
<feature type="domain" description="HAMP" evidence="12">
    <location>
        <begin position="191"/>
        <end position="237"/>
    </location>
</feature>
<dbReference type="InterPro" id="IPR003661">
    <property type="entry name" value="HisK_dim/P_dom"/>
</dbReference>
<evidence type="ECO:0000313" key="14">
    <source>
        <dbReference type="Proteomes" id="UP000264779"/>
    </source>
</evidence>
<dbReference type="PANTHER" id="PTHR43047">
    <property type="entry name" value="TWO-COMPONENT HISTIDINE PROTEIN KINASE"/>
    <property type="match status" value="1"/>
</dbReference>
<dbReference type="SMART" id="SM00448">
    <property type="entry name" value="REC"/>
    <property type="match status" value="1"/>
</dbReference>
<dbReference type="InterPro" id="IPR003594">
    <property type="entry name" value="HATPase_dom"/>
</dbReference>
<feature type="domain" description="Histidine kinase" evidence="10">
    <location>
        <begin position="252"/>
        <end position="475"/>
    </location>
</feature>
<evidence type="ECO:0000256" key="2">
    <source>
        <dbReference type="ARBA" id="ARBA00004370"/>
    </source>
</evidence>
<keyword evidence="9" id="KW-1133">Transmembrane helix</keyword>
<name>A0A358DZ54_9ALTE</name>
<dbReference type="SUPFAM" id="SSF47384">
    <property type="entry name" value="Homodimeric domain of signal transducing histidine kinase"/>
    <property type="match status" value="1"/>
</dbReference>
<gene>
    <name evidence="13" type="ORF">DEB45_09565</name>
</gene>
<dbReference type="PRINTS" id="PR00344">
    <property type="entry name" value="BCTRLSENSOR"/>
</dbReference>
<keyword evidence="5" id="KW-0808">Transferase</keyword>
<dbReference type="Pfam" id="PF00072">
    <property type="entry name" value="Response_reg"/>
    <property type="match status" value="1"/>
</dbReference>
<keyword evidence="9" id="KW-0812">Transmembrane</keyword>
<protein>
    <recommendedName>
        <fullName evidence="3">histidine kinase</fullName>
        <ecNumber evidence="3">2.7.13.3</ecNumber>
    </recommendedName>
</protein>
<keyword evidence="9" id="KW-0472">Membrane</keyword>
<dbReference type="InterPro" id="IPR004358">
    <property type="entry name" value="Sig_transdc_His_kin-like_C"/>
</dbReference>
<comment type="subcellular location">
    <subcellularLocation>
        <location evidence="2">Membrane</location>
    </subcellularLocation>
</comment>
<reference evidence="13 14" key="1">
    <citation type="journal article" date="2018" name="Nat. Biotechnol.">
        <title>A standardized bacterial taxonomy based on genome phylogeny substantially revises the tree of life.</title>
        <authorList>
            <person name="Parks D.H."/>
            <person name="Chuvochina M."/>
            <person name="Waite D.W."/>
            <person name="Rinke C."/>
            <person name="Skarshewski A."/>
            <person name="Chaumeil P.A."/>
            <person name="Hugenholtz P."/>
        </authorList>
    </citation>
    <scope>NUCLEOTIDE SEQUENCE [LARGE SCALE GENOMIC DNA]</scope>
    <source>
        <strain evidence="13">UBA11621</strain>
    </source>
</reference>
<dbReference type="InterPro" id="IPR011006">
    <property type="entry name" value="CheY-like_superfamily"/>
</dbReference>
<dbReference type="Gene3D" id="3.30.565.10">
    <property type="entry name" value="Histidine kinase-like ATPase, C-terminal domain"/>
    <property type="match status" value="1"/>
</dbReference>
<keyword evidence="6" id="KW-0418">Kinase</keyword>
<dbReference type="PROSITE" id="PS50885">
    <property type="entry name" value="HAMP"/>
    <property type="match status" value="1"/>
</dbReference>
<dbReference type="PANTHER" id="PTHR43047:SF72">
    <property type="entry name" value="OSMOSENSING HISTIDINE PROTEIN KINASE SLN1"/>
    <property type="match status" value="1"/>
</dbReference>
<feature type="domain" description="Response regulatory" evidence="11">
    <location>
        <begin position="500"/>
        <end position="617"/>
    </location>
</feature>
<evidence type="ECO:0000256" key="8">
    <source>
        <dbReference type="PROSITE-ProRule" id="PRU00169"/>
    </source>
</evidence>
<dbReference type="PROSITE" id="PS50110">
    <property type="entry name" value="RESPONSE_REGULATORY"/>
    <property type="match status" value="1"/>
</dbReference>
<comment type="catalytic activity">
    <reaction evidence="1">
        <text>ATP + protein L-histidine = ADP + protein N-phospho-L-histidine.</text>
        <dbReference type="EC" id="2.7.13.3"/>
    </reaction>
</comment>
<proteinExistence type="predicted"/>
<feature type="transmembrane region" description="Helical" evidence="9">
    <location>
        <begin position="162"/>
        <end position="184"/>
    </location>
</feature>
<dbReference type="CDD" id="cd16922">
    <property type="entry name" value="HATPase_EvgS-ArcB-TorS-like"/>
    <property type="match status" value="1"/>
</dbReference>
<sequence length="630" mass="70113">MKITNKWSIKHKILLPSIGGASVIGLSLFIYFMYSIYGIQNQNLDNIAKRTVGILTNALEYPVMSGNTDDVIGLVDWLMTQPEIESITVYAGSTVLLHREKNDSAQERYLNTYTESIVTRPTAPLSPSDEYYEAPPPAPKVIGKLTVVVSDKQAEDSFIGEAVVAFFVFTPFFVAVFAISLLSISSTDADISKILTAIRSYRDGDMEARIELDQVNDVGQIGYQFNVMAEAIQDKEKSLIEASMLQNRFMSTMSHDLRSPLGIIVANLELVISRTDLPASVRMDLNHAMNASKQLLKLIDDLISVNRIAKKGETLSLANVDLNDVVQSSVETLRPTAQHKGLTLTYKAPVEAQNMLVSADESKLIRILNNLISNALKFTEEGSVHVKLGLEHQDTHTVLARIVVQDTGIGIPESEFTNIFKPFKRLDNINTAMASGSGLGLSIVSEYVKLMGGEVTIHSQLKLGTSFEITIPFVLVKTTDVSEKNQNNVTVLKQRTQSTTILFVDDNEQYHKIINRHFEHVNITSCYNGSNALAAFKENRFDLVILDCHMPIMDGFSVAIQMRNIEERMSLARTPIIALTANAVPETEEQSKRSGMDDYLTKPFTQAEIYARVSYWLDNKKRQETSNPSQ</sequence>
<dbReference type="SUPFAM" id="SSF52172">
    <property type="entry name" value="CheY-like"/>
    <property type="match status" value="1"/>
</dbReference>
<dbReference type="InterPro" id="IPR005467">
    <property type="entry name" value="His_kinase_dom"/>
</dbReference>
<evidence type="ECO:0000256" key="7">
    <source>
        <dbReference type="ARBA" id="ARBA00023012"/>
    </source>
</evidence>
<evidence type="ECO:0000256" key="1">
    <source>
        <dbReference type="ARBA" id="ARBA00000085"/>
    </source>
</evidence>
<dbReference type="EMBL" id="DONK01000137">
    <property type="protein sequence ID" value="HBU51498.1"/>
    <property type="molecule type" value="Genomic_DNA"/>
</dbReference>
<dbReference type="SUPFAM" id="SSF55874">
    <property type="entry name" value="ATPase domain of HSP90 chaperone/DNA topoisomerase II/histidine kinase"/>
    <property type="match status" value="1"/>
</dbReference>
<dbReference type="CDD" id="cd00082">
    <property type="entry name" value="HisKA"/>
    <property type="match status" value="1"/>
</dbReference>
<dbReference type="Pfam" id="PF00512">
    <property type="entry name" value="HisKA"/>
    <property type="match status" value="1"/>
</dbReference>
<comment type="caution">
    <text evidence="13">The sequence shown here is derived from an EMBL/GenBank/DDBJ whole genome shotgun (WGS) entry which is preliminary data.</text>
</comment>
<evidence type="ECO:0000256" key="5">
    <source>
        <dbReference type="ARBA" id="ARBA00022679"/>
    </source>
</evidence>
<dbReference type="SMART" id="SM00388">
    <property type="entry name" value="HisKA"/>
    <property type="match status" value="1"/>
</dbReference>
<dbReference type="InterPro" id="IPR001789">
    <property type="entry name" value="Sig_transdc_resp-reg_receiver"/>
</dbReference>
<dbReference type="Gene3D" id="3.40.50.2300">
    <property type="match status" value="1"/>
</dbReference>
<dbReference type="GO" id="GO:0005886">
    <property type="term" value="C:plasma membrane"/>
    <property type="evidence" value="ECO:0007669"/>
    <property type="project" value="TreeGrafter"/>
</dbReference>
<dbReference type="PROSITE" id="PS50109">
    <property type="entry name" value="HIS_KIN"/>
    <property type="match status" value="1"/>
</dbReference>
<evidence type="ECO:0000256" key="4">
    <source>
        <dbReference type="ARBA" id="ARBA00022553"/>
    </source>
</evidence>